<dbReference type="Gene3D" id="2.60.120.260">
    <property type="entry name" value="Galactose-binding domain-like"/>
    <property type="match status" value="1"/>
</dbReference>
<gene>
    <name evidence="5" type="ORF">RNZ46_02485</name>
</gene>
<dbReference type="SUPFAM" id="SSF49785">
    <property type="entry name" value="Galactose-binding domain-like"/>
    <property type="match status" value="1"/>
</dbReference>
<name>A0AA97EQA0_9FLAO</name>
<feature type="domain" description="DUF5000" evidence="3">
    <location>
        <begin position="259"/>
        <end position="395"/>
    </location>
</feature>
<dbReference type="EMBL" id="CP136521">
    <property type="protein sequence ID" value="WOD44138.1"/>
    <property type="molecule type" value="Genomic_DNA"/>
</dbReference>
<reference evidence="6" key="1">
    <citation type="submission" date="2024-06" db="EMBL/GenBank/DDBJ databases">
        <title>Hwangdonia haimaensis gen. nov., sp. nov., a member of the family Flavobacteriaceae isolated from the haima cold seep.</title>
        <authorList>
            <person name="Li J."/>
        </authorList>
    </citation>
    <scope>NUCLEOTIDE SEQUENCE [LARGE SCALE GENOMIC DNA]</scope>
    <source>
        <strain evidence="6">SCSIO 19198</strain>
    </source>
</reference>
<dbReference type="AlphaFoldDB" id="A0AA97EQA0"/>
<dbReference type="Proteomes" id="UP001302486">
    <property type="component" value="Chromosome"/>
</dbReference>
<dbReference type="InterPro" id="IPR032527">
    <property type="entry name" value="DUF4959"/>
</dbReference>
<dbReference type="PROSITE" id="PS51257">
    <property type="entry name" value="PROKAR_LIPOPROTEIN"/>
    <property type="match status" value="1"/>
</dbReference>
<dbReference type="RefSeq" id="WP_316983812.1">
    <property type="nucleotide sequence ID" value="NZ_CP136521.1"/>
</dbReference>
<evidence type="ECO:0000259" key="3">
    <source>
        <dbReference type="Pfam" id="PF16391"/>
    </source>
</evidence>
<accession>A0AA97EQA0</accession>
<sequence>MKKLFKLVIVPMMLVLFACDEEQHGPLVSDGTNPQAVENVQVTPIYGGLSISYDLPNDSDLLYVKAVYTNSKGETAEVKTSAYDNKIEILGFGDTTEKTVELYSVDRSENTSEPIAVSAAPLTPPVFLVQATMDITADFGGARFSWINESKTPITIELLTTNDTTGELETVETIYTEQAESRSSIRGYESVPRLFAALIRDRYDNFSDTIYANTPDKLLTPLFEERLDKTKFNKIVLNNDDNWDAWEGDYWNCFDDDPASIVHTQGDHPRPSIMTVDLGAVVTLSRFNVLQRSPEIARHFAFTHGNPKTYTVYGAKELPGQDGNLDDWILLKECESIKPSGSPLGTNTDEDMDHFDRGDEYTFDDPIEIRYFRFAVHSTWDGAGYINFSEMTFWGNVVE</sequence>
<dbReference type="Pfam" id="PF17166">
    <property type="entry name" value="DUF5126"/>
    <property type="match status" value="1"/>
</dbReference>
<keyword evidence="5" id="KW-0449">Lipoprotein</keyword>
<dbReference type="InterPro" id="IPR033431">
    <property type="entry name" value="DUF5126"/>
</dbReference>
<feature type="chain" id="PRO_5041664867" evidence="1">
    <location>
        <begin position="19"/>
        <end position="399"/>
    </location>
</feature>
<feature type="signal peptide" evidence="1">
    <location>
        <begin position="1"/>
        <end position="18"/>
    </location>
</feature>
<dbReference type="KEGG" id="hws:RNZ46_02485"/>
<keyword evidence="6" id="KW-1185">Reference proteome</keyword>
<keyword evidence="1" id="KW-0732">Signal</keyword>
<evidence type="ECO:0000256" key="1">
    <source>
        <dbReference type="SAM" id="SignalP"/>
    </source>
</evidence>
<evidence type="ECO:0000313" key="5">
    <source>
        <dbReference type="EMBL" id="WOD44138.1"/>
    </source>
</evidence>
<dbReference type="Pfam" id="PF16323">
    <property type="entry name" value="DUF4959"/>
    <property type="match status" value="1"/>
</dbReference>
<evidence type="ECO:0000259" key="2">
    <source>
        <dbReference type="Pfam" id="PF16323"/>
    </source>
</evidence>
<feature type="domain" description="DUF5126" evidence="4">
    <location>
        <begin position="122"/>
        <end position="230"/>
    </location>
</feature>
<dbReference type="Pfam" id="PF16391">
    <property type="entry name" value="DUF5000"/>
    <property type="match status" value="1"/>
</dbReference>
<dbReference type="InterPro" id="IPR008979">
    <property type="entry name" value="Galactose-bd-like_sf"/>
</dbReference>
<dbReference type="InterPro" id="IPR032164">
    <property type="entry name" value="DUF5000"/>
</dbReference>
<protein>
    <submittedName>
        <fullName evidence="5">DUF5000 domain-containing lipoprotein</fullName>
    </submittedName>
</protein>
<proteinExistence type="predicted"/>
<evidence type="ECO:0000259" key="4">
    <source>
        <dbReference type="Pfam" id="PF17166"/>
    </source>
</evidence>
<feature type="domain" description="DUF4959" evidence="2">
    <location>
        <begin position="18"/>
        <end position="121"/>
    </location>
</feature>
<organism evidence="5 6">
    <name type="scientific">Hwangdonia lutea</name>
    <dbReference type="NCBI Taxonomy" id="3075823"/>
    <lineage>
        <taxon>Bacteria</taxon>
        <taxon>Pseudomonadati</taxon>
        <taxon>Bacteroidota</taxon>
        <taxon>Flavobacteriia</taxon>
        <taxon>Flavobacteriales</taxon>
        <taxon>Flavobacteriaceae</taxon>
        <taxon>Hwangdonia</taxon>
    </lineage>
</organism>
<evidence type="ECO:0000313" key="6">
    <source>
        <dbReference type="Proteomes" id="UP001302486"/>
    </source>
</evidence>